<feature type="domain" description="YhaN AAA" evidence="2">
    <location>
        <begin position="1"/>
        <end position="212"/>
    </location>
</feature>
<reference evidence="3 4" key="1">
    <citation type="submission" date="2016-06" db="EMBL/GenBank/DDBJ databases">
        <authorList>
            <person name="Kjaerup R.B."/>
            <person name="Dalgaard T.S."/>
            <person name="Juul-Madsen H.R."/>
        </authorList>
    </citation>
    <scope>NUCLEOTIDE SEQUENCE [LARGE SCALE GENOMIC DNA]</scope>
    <source>
        <strain evidence="3">3</strain>
    </source>
</reference>
<protein>
    <submittedName>
        <fullName evidence="3">Putative SMC domain protein</fullName>
    </submittedName>
</protein>
<organism evidence="3 4">
    <name type="scientific">Candidatus Accumulibacter aalborgensis</name>
    <dbReference type="NCBI Taxonomy" id="1860102"/>
    <lineage>
        <taxon>Bacteria</taxon>
        <taxon>Pseudomonadati</taxon>
        <taxon>Pseudomonadota</taxon>
        <taxon>Betaproteobacteria</taxon>
        <taxon>Candidatus Accumulibacter</taxon>
    </lineage>
</organism>
<dbReference type="SUPFAM" id="SSF52540">
    <property type="entry name" value="P-loop containing nucleoside triphosphate hydrolases"/>
    <property type="match status" value="1"/>
</dbReference>
<feature type="coiled-coil region" evidence="1">
    <location>
        <begin position="219"/>
        <end position="246"/>
    </location>
</feature>
<dbReference type="STRING" id="1860102.ACCAA_600017"/>
<dbReference type="Gene3D" id="3.40.50.300">
    <property type="entry name" value="P-loop containing nucleotide triphosphate hydrolases"/>
    <property type="match status" value="2"/>
</dbReference>
<dbReference type="EMBL" id="FLQX01000139">
    <property type="protein sequence ID" value="SBT08661.1"/>
    <property type="molecule type" value="Genomic_DNA"/>
</dbReference>
<dbReference type="AlphaFoldDB" id="A0A1A8XVA2"/>
<dbReference type="Proteomes" id="UP000199169">
    <property type="component" value="Unassembled WGS sequence"/>
</dbReference>
<keyword evidence="4" id="KW-1185">Reference proteome</keyword>
<name>A0A1A8XVA2_9PROT</name>
<evidence type="ECO:0000256" key="1">
    <source>
        <dbReference type="SAM" id="Coils"/>
    </source>
</evidence>
<proteinExistence type="predicted"/>
<keyword evidence="1" id="KW-0175">Coiled coil</keyword>
<accession>A0A1A8XVA2</accession>
<gene>
    <name evidence="3" type="ORF">ACCAA_600017</name>
</gene>
<dbReference type="RefSeq" id="WP_186408390.1">
    <property type="nucleotide sequence ID" value="NZ_FLQX01000139.1"/>
</dbReference>
<feature type="coiled-coil region" evidence="1">
    <location>
        <begin position="495"/>
        <end position="529"/>
    </location>
</feature>
<dbReference type="Pfam" id="PF13514">
    <property type="entry name" value="AAA_27"/>
    <property type="match status" value="1"/>
</dbReference>
<dbReference type="PANTHER" id="PTHR41259">
    <property type="entry name" value="DOUBLE-STRAND BREAK REPAIR RAD50 ATPASE, PUTATIVE-RELATED"/>
    <property type="match status" value="1"/>
</dbReference>
<dbReference type="PANTHER" id="PTHR41259:SF1">
    <property type="entry name" value="DOUBLE-STRAND BREAK REPAIR RAD50 ATPASE, PUTATIVE-RELATED"/>
    <property type="match status" value="1"/>
</dbReference>
<sequence length="1169" mass="127556">MRIEQIDLRAYGHFNNQRLLLGGGANLHIICGPNEAGKTTLWRAINGALFGIAERTQDAFLHEARKLRVGLSLRARSGERLAVMRRKGRVNTLLKYDPASGNELAETVPEDRLRDWLGGLSQGLFLAMFSLDHDALVRGGEALAQGRGDAGESLFEAGAGLTSIRALRARLDREAETLFKPRASTSAIYRALADYEASRRQAKDAAVRPAEWSAARSAMDAASKDYEAVRVEQASLQKEARRLERLAAILPDVAALELAQQQLAELASVPMLPPSAPTERVAAVTKKAEALGAERTASQRLQQHQTDLAAIQINDAVLADAEAIEAIHHATNAYRDAGVQSAKADAAIAAAQSDFDFILRQIVGDDKPIDPLQWLPDPTRTAKVRALITSGATLKATHKAHLRTQREKKLEVDQLDAEILSLAHEDCAEDLGAYLDSIADHGDPEARAQQLEDEAAAAAAKLDSEARGLKMPSAESVAQTTLPLDAELQSCKSADEELRRRTRSIREAIEKIENDLAALQGDIKGLEVRGDVPTREAVVGERDTRNALWLGIRRHFMPTTGEPVPTDPPPPAERYEHAVTCADDAADGLFADAERATRYAEFRVREAQMQNGLGLERERGASVAREQEDLDQSWTALLSAHSLPSLKITEALQWVAKREAFLQKFAAHQTKQQEAQQRRTLAQDIRTRLCEIHALMNRPAPAATERISEILARARAVAKRHAEQLAQRQLKASHRAKADAALKHAVAAASASGAQLDAWTTQWGAAMAAIRLAGEASEEEASARLQQWLDLTQAHDTLDRSRSEQRSARIQIDDYESRLLRTWQGIRGGVLPADGRSHDLLAADLYRELTLTRSLQEKKNTLTQQIVDDQQAVDEARQSAVDATLAIDKLLLLAGGVTVDRLELVEGQSAQRSALTAEVREIETRLVKSAGLPLAEVLKQAAGQDPDAVADALNDSGQENELKAAAVQQRHESYLAARQTFDRMDGSAAAADAQQKTAQHAARIVELSADYAASRIASAVLAQVIDTYQKRNQGPLIEQASKRFAIITSGRYSGIVIDYDEDKQILKAVRADGERLSMEQLSTGRRDQLFLALRLAAIEGHVGNGEPLPVIVDDIMIQFDDEAAAATFKVLADLSQRTQVLFLTHHAHLLDVAETSIGAGAYQAHRLSA</sequence>
<evidence type="ECO:0000313" key="3">
    <source>
        <dbReference type="EMBL" id="SBT08661.1"/>
    </source>
</evidence>
<dbReference type="InterPro" id="IPR038734">
    <property type="entry name" value="YhaN_AAA"/>
</dbReference>
<evidence type="ECO:0000259" key="2">
    <source>
        <dbReference type="Pfam" id="PF13514"/>
    </source>
</evidence>
<evidence type="ECO:0000313" key="4">
    <source>
        <dbReference type="Proteomes" id="UP000199169"/>
    </source>
</evidence>
<dbReference type="InterPro" id="IPR027417">
    <property type="entry name" value="P-loop_NTPase"/>
</dbReference>